<sequence length="157" mass="17114">MKTTQLKFNSRLGQVKQHGAAVIEFALLLVLLLMFVAGVIEFGRAFWYYDALTKATRDGARYLSNSRVSALVALDTTTQDQAKQMVVNAATQAQVPSFTSADVTVSCEPNCDAPVYVTVAINAYPLTIGGWIPIFLPIGSTTWSTTLSPSTAMRYMH</sequence>
<protein>
    <submittedName>
        <fullName evidence="3">Pilus assembly protein TadE</fullName>
    </submittedName>
</protein>
<evidence type="ECO:0000313" key="4">
    <source>
        <dbReference type="Proteomes" id="UP000264313"/>
    </source>
</evidence>
<dbReference type="Pfam" id="PF07811">
    <property type="entry name" value="TadE"/>
    <property type="match status" value="1"/>
</dbReference>
<evidence type="ECO:0000256" key="1">
    <source>
        <dbReference type="SAM" id="Phobius"/>
    </source>
</evidence>
<dbReference type="InterPro" id="IPR012495">
    <property type="entry name" value="TadE-like_dom"/>
</dbReference>
<name>A0A351R8A0_9PROT</name>
<evidence type="ECO:0000259" key="2">
    <source>
        <dbReference type="Pfam" id="PF07811"/>
    </source>
</evidence>
<evidence type="ECO:0000313" key="3">
    <source>
        <dbReference type="EMBL" id="HBA08271.1"/>
    </source>
</evidence>
<organism evidence="3 4">
    <name type="scientific">Methylotenera mobilis</name>
    <dbReference type="NCBI Taxonomy" id="359408"/>
    <lineage>
        <taxon>Bacteria</taxon>
        <taxon>Pseudomonadati</taxon>
        <taxon>Pseudomonadota</taxon>
        <taxon>Betaproteobacteria</taxon>
        <taxon>Nitrosomonadales</taxon>
        <taxon>Methylophilaceae</taxon>
        <taxon>Methylotenera</taxon>
    </lineage>
</organism>
<keyword evidence="1" id="KW-1133">Transmembrane helix</keyword>
<proteinExistence type="predicted"/>
<keyword evidence="1" id="KW-0812">Transmembrane</keyword>
<dbReference type="Proteomes" id="UP000264313">
    <property type="component" value="Unassembled WGS sequence"/>
</dbReference>
<gene>
    <name evidence="3" type="ORF">DCW48_00875</name>
</gene>
<keyword evidence="1" id="KW-0472">Membrane</keyword>
<feature type="transmembrane region" description="Helical" evidence="1">
    <location>
        <begin position="21"/>
        <end position="47"/>
    </location>
</feature>
<comment type="caution">
    <text evidence="3">The sequence shown here is derived from an EMBL/GenBank/DDBJ whole genome shotgun (WGS) entry which is preliminary data.</text>
</comment>
<dbReference type="EMBL" id="DNAA01000023">
    <property type="protein sequence ID" value="HBA08271.1"/>
    <property type="molecule type" value="Genomic_DNA"/>
</dbReference>
<accession>A0A351R8A0</accession>
<dbReference type="AlphaFoldDB" id="A0A351R8A0"/>
<reference evidence="3 4" key="1">
    <citation type="journal article" date="2018" name="Nat. Biotechnol.">
        <title>A standardized bacterial taxonomy based on genome phylogeny substantially revises the tree of life.</title>
        <authorList>
            <person name="Parks D.H."/>
            <person name="Chuvochina M."/>
            <person name="Waite D.W."/>
            <person name="Rinke C."/>
            <person name="Skarshewski A."/>
            <person name="Chaumeil P.A."/>
            <person name="Hugenholtz P."/>
        </authorList>
    </citation>
    <scope>NUCLEOTIDE SEQUENCE [LARGE SCALE GENOMIC DNA]</scope>
    <source>
        <strain evidence="3">UBA9958</strain>
    </source>
</reference>
<feature type="domain" description="TadE-like" evidence="2">
    <location>
        <begin position="19"/>
        <end position="61"/>
    </location>
</feature>